<keyword evidence="2" id="KW-1185">Reference proteome</keyword>
<evidence type="ECO:0000313" key="2">
    <source>
        <dbReference type="Proteomes" id="UP001239111"/>
    </source>
</evidence>
<proteinExistence type="predicted"/>
<dbReference type="EMBL" id="CM056741">
    <property type="protein sequence ID" value="KAJ8684138.1"/>
    <property type="molecule type" value="Genomic_DNA"/>
</dbReference>
<organism evidence="1 2">
    <name type="scientific">Eretmocerus hayati</name>
    <dbReference type="NCBI Taxonomy" id="131215"/>
    <lineage>
        <taxon>Eukaryota</taxon>
        <taxon>Metazoa</taxon>
        <taxon>Ecdysozoa</taxon>
        <taxon>Arthropoda</taxon>
        <taxon>Hexapoda</taxon>
        <taxon>Insecta</taxon>
        <taxon>Pterygota</taxon>
        <taxon>Neoptera</taxon>
        <taxon>Endopterygota</taxon>
        <taxon>Hymenoptera</taxon>
        <taxon>Apocrita</taxon>
        <taxon>Proctotrupomorpha</taxon>
        <taxon>Chalcidoidea</taxon>
        <taxon>Aphelinidae</taxon>
        <taxon>Aphelininae</taxon>
        <taxon>Eretmocerus</taxon>
    </lineage>
</organism>
<accession>A0ACC2PM20</accession>
<comment type="caution">
    <text evidence="1">The sequence shown here is derived from an EMBL/GenBank/DDBJ whole genome shotgun (WGS) entry which is preliminary data.</text>
</comment>
<sequence length="1460" mass="168465">MNSASPRALDSTTQNCTSDKFQNFHQIDDGHSREPLAPQYQKSDDDVPYYYDSEHPKSYSKESNIKRQSDNEESSSFAKAAEQVSPDQNLDTDLRVYPLNSYRDQEDDKPPDIQQSINNQSSRYVLELGENHQEDQVAESTSTTGNSKFSSTTTTPTNNQSRDYQIEAEPSSTTVVPSVDKHEKTDKRGPTDGREPIQKVDDHGEDRDIDEDLSHSRRDDSKLEEYSNHELAKPKVNVVEKLNQVDNRQTSSSKNNREKPRNNDNDQRSARLLDTDSTEGNLDKKNHHDEVSHSREEEYARKIPNSRIKDADKNHEWESHGNLDDRHRQIQFDVRYPDSHSSDSRESDGSANKKFAAVTFVNRVDEDQHIKQPHMKDSDGNVHRQNVYEEASDVRERKVNDPRRYELNDDLNLRRRLKVQHMTDNPPSENLDYGVNDHAIRVPLNRPHFGEHLNDHYTDAHLDNLHSDGRTKDHIFEKHLFEQDADRQFKNVYSRGSYSDRVSETSEQDVIPLKKDLDDSYRPAVQQNRNPQLNSHYMERIPVDLYPSRRTDFQKTEKKFNTLELDKPTDDLYQGRRFDDRKIQRFGIDEEPDKNTNADIHPDRRLSNDDFDRYDPFRRRFGVESSRELDDYHPSRDYGVKPIHYDSMPGGPRRDSNLTHLMTHTFKDWEESKPKLNFPKHSGDERYRMATLHLDKGLFVFDFLTDFLLYIQPRDVPLDILKDTLEGRIDIWTLVSKTFQLEWVFISIILASGFCMVLVPCIECYLCCRTRRYNNEKRNHGGSYCFLSLSILVIGCCVATMMVCNEQVANGVEKIPDTMESILEDLKDYHAGSAGQMRKSLTRSLDVASEAILGDLDNVDDLLGKPIQNQLASETGLDMALEQLLDVANASAELAYKTDGLLKRAERARELGEELGREVDEMRRELEGSTRDCGPEDRSLCAVLDPSGLHLSLRLDRVARDDRLLRLRQAGRDNLTELGRQARGEYLFIPHHIDRSTLEARNKIRREMNSARTRISDEARSIEATGSDVSSHLDQVRRITNDIAPYIHRFEDTRWLIGFGTAACILFIWLLLTYSLCCKCGSSERSTRRRLLWFVFFSFFISALCWFVFMAALTLASHTEMIFCRPLDDPEFRTVEAIIETKYVLGRRLSVPLKDLFDQCEEKDASFAGYQLENNVKLEQLTAHWTWSGLTRAFASLRVDLTSLRILPVNLRDRLQNLLYASGANLTEHRIMIQGPILNKDLNALSDQVENVARQLTDRRTTRNFQNLAARMRDTMARRVKPLMKLQDELVYQLATLELHMQPLQRQVNETLALLRNVQYFLDIQGEKVGQMKAKMYIDRLGSYLDQWRAHVLVEISSGASKCRPLWDILRGIKLLLCGHILGPLNGYWFALFICSVTLLLCTPAAHKLASSYYTGTSTVPLKTHRGSILLPERQGSPDTLLVDRDTWRTPNPPSSMESW</sequence>
<protein>
    <submittedName>
        <fullName evidence="1">Uncharacterized protein</fullName>
    </submittedName>
</protein>
<dbReference type="Proteomes" id="UP001239111">
    <property type="component" value="Chromosome 1"/>
</dbReference>
<gene>
    <name evidence="1" type="ORF">QAD02_019930</name>
</gene>
<name>A0ACC2PM20_9HYME</name>
<reference evidence="1" key="1">
    <citation type="submission" date="2023-04" db="EMBL/GenBank/DDBJ databases">
        <title>A chromosome-level genome assembly of the parasitoid wasp Eretmocerus hayati.</title>
        <authorList>
            <person name="Zhong Y."/>
            <person name="Liu S."/>
            <person name="Liu Y."/>
        </authorList>
    </citation>
    <scope>NUCLEOTIDE SEQUENCE</scope>
    <source>
        <strain evidence="1">ZJU_SS_LIU_2023</strain>
    </source>
</reference>
<evidence type="ECO:0000313" key="1">
    <source>
        <dbReference type="EMBL" id="KAJ8684138.1"/>
    </source>
</evidence>